<dbReference type="InterPro" id="IPR053722">
    <property type="entry name" value="Curli_assembly_CsgC/AgfC"/>
</dbReference>
<feature type="chain" id="PRO_5015407307" evidence="1">
    <location>
        <begin position="41"/>
        <end position="146"/>
    </location>
</feature>
<gene>
    <name evidence="2" type="ORF">DC363_16345</name>
</gene>
<evidence type="ECO:0000313" key="3">
    <source>
        <dbReference type="Proteomes" id="UP000244817"/>
    </source>
</evidence>
<name>A0A2T7FSQ2_9RHOB</name>
<dbReference type="Proteomes" id="UP000244817">
    <property type="component" value="Unassembled WGS sequence"/>
</dbReference>
<organism evidence="2 3">
    <name type="scientific">Thalassorhabdomicrobium marinisediminis</name>
    <dbReference type="NCBI Taxonomy" id="2170577"/>
    <lineage>
        <taxon>Bacteria</taxon>
        <taxon>Pseudomonadati</taxon>
        <taxon>Pseudomonadota</taxon>
        <taxon>Alphaproteobacteria</taxon>
        <taxon>Rhodobacterales</taxon>
        <taxon>Paracoccaceae</taxon>
        <taxon>Thalassorhabdomicrobium</taxon>
    </lineage>
</organism>
<proteinExistence type="predicted"/>
<reference evidence="2 3" key="1">
    <citation type="submission" date="2018-04" db="EMBL/GenBank/DDBJ databases">
        <title>Pelagivirga bohaiensis gen. nov., sp. nov., a bacterium isolated from the Bohai Sea.</title>
        <authorList>
            <person name="Ji X."/>
        </authorList>
    </citation>
    <scope>NUCLEOTIDE SEQUENCE [LARGE SCALE GENOMIC DNA]</scope>
    <source>
        <strain evidence="2 3">BH-SD16</strain>
    </source>
</reference>
<dbReference type="AlphaFoldDB" id="A0A2T7FSQ2"/>
<dbReference type="NCBIfam" id="NF041112">
    <property type="entry name" value="chap_CsgH_alph"/>
    <property type="match status" value="1"/>
</dbReference>
<dbReference type="OrthoDB" id="8398836at2"/>
<dbReference type="EMBL" id="QCYG01000014">
    <property type="protein sequence ID" value="PVA05200.1"/>
    <property type="molecule type" value="Genomic_DNA"/>
</dbReference>
<dbReference type="InterPro" id="IPR047726">
    <property type="entry name" value="CsgH_dom"/>
</dbReference>
<sequence>MYDQVTITPSRSLTKRCALGSAMAGVLLGCACALTSTATAANSTIDGSGGEDMKCKIDKQPTARGFQLSGVVWSETAAPGSGRYRLSILKEGASGRSSSMQEGLFALEPGEEQRLSTVSVSVGRGDNVNATLVIVSEGEEVCFANI</sequence>
<dbReference type="RefSeq" id="WP_108642235.1">
    <property type="nucleotide sequence ID" value="NZ_QCYG01000014.1"/>
</dbReference>
<feature type="signal peptide" evidence="1">
    <location>
        <begin position="1"/>
        <end position="40"/>
    </location>
</feature>
<keyword evidence="1" id="KW-0732">Signal</keyword>
<dbReference type="Gene3D" id="2.60.40.2420">
    <property type="match status" value="1"/>
</dbReference>
<accession>A0A2T7FSQ2</accession>
<keyword evidence="3" id="KW-1185">Reference proteome</keyword>
<protein>
    <submittedName>
        <fullName evidence="2">Uncharacterized protein</fullName>
    </submittedName>
</protein>
<evidence type="ECO:0000256" key="1">
    <source>
        <dbReference type="SAM" id="SignalP"/>
    </source>
</evidence>
<comment type="caution">
    <text evidence="2">The sequence shown here is derived from an EMBL/GenBank/DDBJ whole genome shotgun (WGS) entry which is preliminary data.</text>
</comment>
<evidence type="ECO:0000313" key="2">
    <source>
        <dbReference type="EMBL" id="PVA05200.1"/>
    </source>
</evidence>